<evidence type="ECO:0000313" key="3">
    <source>
        <dbReference type="Proteomes" id="UP001147695"/>
    </source>
</evidence>
<proteinExistence type="predicted"/>
<dbReference type="Proteomes" id="UP001147695">
    <property type="component" value="Unassembled WGS sequence"/>
</dbReference>
<dbReference type="EMBL" id="JAPZBQ010000002">
    <property type="protein sequence ID" value="KAJ5344915.1"/>
    <property type="molecule type" value="Genomic_DNA"/>
</dbReference>
<organism evidence="2 3">
    <name type="scientific">Penicillium brevicompactum</name>
    <dbReference type="NCBI Taxonomy" id="5074"/>
    <lineage>
        <taxon>Eukaryota</taxon>
        <taxon>Fungi</taxon>
        <taxon>Dikarya</taxon>
        <taxon>Ascomycota</taxon>
        <taxon>Pezizomycotina</taxon>
        <taxon>Eurotiomycetes</taxon>
        <taxon>Eurotiomycetidae</taxon>
        <taxon>Eurotiales</taxon>
        <taxon>Aspergillaceae</taxon>
        <taxon>Penicillium</taxon>
    </lineage>
</organism>
<evidence type="ECO:0000313" key="2">
    <source>
        <dbReference type="EMBL" id="KAJ5344915.1"/>
    </source>
</evidence>
<reference evidence="2" key="2">
    <citation type="journal article" date="2023" name="IMA Fungus">
        <title>Comparative genomic study of the Penicillium genus elucidates a diverse pangenome and 15 lateral gene transfer events.</title>
        <authorList>
            <person name="Petersen C."/>
            <person name="Sorensen T."/>
            <person name="Nielsen M.R."/>
            <person name="Sondergaard T.E."/>
            <person name="Sorensen J.L."/>
            <person name="Fitzpatrick D.A."/>
            <person name="Frisvad J.C."/>
            <person name="Nielsen K.L."/>
        </authorList>
    </citation>
    <scope>NUCLEOTIDE SEQUENCE</scope>
    <source>
        <strain evidence="2">IBT 35673</strain>
    </source>
</reference>
<reference evidence="2" key="1">
    <citation type="submission" date="2022-12" db="EMBL/GenBank/DDBJ databases">
        <authorList>
            <person name="Petersen C."/>
        </authorList>
    </citation>
    <scope>NUCLEOTIDE SEQUENCE</scope>
    <source>
        <strain evidence="2">IBT 35673</strain>
    </source>
</reference>
<protein>
    <submittedName>
        <fullName evidence="2">Uncharacterized protein</fullName>
    </submittedName>
</protein>
<dbReference type="AlphaFoldDB" id="A0A9W9QSK1"/>
<feature type="region of interest" description="Disordered" evidence="1">
    <location>
        <begin position="1"/>
        <end position="50"/>
    </location>
</feature>
<accession>A0A9W9QSK1</accession>
<gene>
    <name evidence="2" type="ORF">N7452_002919</name>
</gene>
<name>A0A9W9QSK1_PENBR</name>
<evidence type="ECO:0000256" key="1">
    <source>
        <dbReference type="SAM" id="MobiDB-lite"/>
    </source>
</evidence>
<sequence>MDKSKYASGLSGAAASFNPDHGSAEVQVGNGDEPAAPTPKTGRSQGIADPDDFMTQFRKLRLIKQKAAKAAAAGPVRRVIFGDLPDWATVSRILLLTHGGAVEYAWNEEGTVAVQFVEEAACLDYYEKHSDGIKYVTADGEEAIITVTMPEEGLRDHAELVQRVAEGASRVVCLEGLAPGFKDGDGTPILGVLAQDEWHDLKFERILITQAESGVDVAISFYDLHDAWKFYQDIKDGTYDCISRFEIDPCARATAYHFIDEPNPAFESIRE</sequence>
<comment type="caution">
    <text evidence="2">The sequence shown here is derived from an EMBL/GenBank/DDBJ whole genome shotgun (WGS) entry which is preliminary data.</text>
</comment>